<dbReference type="GO" id="GO:0003677">
    <property type="term" value="F:DNA binding"/>
    <property type="evidence" value="ECO:0007669"/>
    <property type="project" value="UniProtKB-KW"/>
</dbReference>
<sequence length="577" mass="63608">MTADLIRWRGGPGAGKSTTLIEFCRAEVSAGAAIGDISVMTFSRAQASDLARRLHELVFLDADPKTISRMCGTIHACALRQCMAAGLIEDPREQVITVTSRRKAPIYEEFMAGHGLAFDPTIGAEDDAPSRADLPVGNQVIALAAYLTATMRQPDEWRVAATALGLAAQPQIWPFSYYITAWRDYKAKNGLFEHEDYIRLALVHRLPPPASILVVDEYQDVSPAQDALIRSWIEHPETKRVYVAGDPDQSIYGFRGCNPRLFLAINAEDRGATGPSSRPVSHRCPVSVMAAAESILNRPANVSPCIRRGQVHHVQPPDADALARQVEEAIRYARTLPGERQPVFVLSRYQKTGQALARALSAAGVPCSSIKPGRVRFWSRVRIGRDRAHLETTTVSPWTLKQAITRYLAGSSAIDPAPVPTIEAETMILATLTDAKRTDALAALRRLKSKREPVRLGDVYAWTGGHLRDGIFDALNLRPWIVREIRACLTLEQRRGYEIPPDMVKIDTIHAAKGLEAAVVLLHTGFQKKRLDDLTDPDRLAEERRVFYVGATRASHALLLLDYGETPVCPFLRGVGA</sequence>
<keyword evidence="14" id="KW-1185">Reference proteome</keyword>
<keyword evidence="4 11" id="KW-0347">Helicase</keyword>
<feature type="binding site" evidence="11">
    <location>
        <begin position="10"/>
        <end position="17"/>
    </location>
    <ligand>
        <name>ATP</name>
        <dbReference type="ChEBI" id="CHEBI:30616"/>
    </ligand>
</feature>
<protein>
    <recommendedName>
        <fullName evidence="9">DNA 3'-5' helicase</fullName>
        <ecNumber evidence="9">5.6.2.4</ecNumber>
    </recommendedName>
</protein>
<dbReference type="HOGENOM" id="CLU_030778_0_0_2"/>
<dbReference type="STRING" id="28892.Metli_0692"/>
<evidence type="ECO:0000256" key="1">
    <source>
        <dbReference type="ARBA" id="ARBA00009922"/>
    </source>
</evidence>
<evidence type="ECO:0000256" key="9">
    <source>
        <dbReference type="ARBA" id="ARBA00034808"/>
    </source>
</evidence>
<evidence type="ECO:0000256" key="7">
    <source>
        <dbReference type="ARBA" id="ARBA00023235"/>
    </source>
</evidence>
<proteinExistence type="inferred from homology"/>
<dbReference type="EC" id="5.6.2.4" evidence="9"/>
<dbReference type="GO" id="GO:0005524">
    <property type="term" value="F:ATP binding"/>
    <property type="evidence" value="ECO:0007669"/>
    <property type="project" value="UniProtKB-UniRule"/>
</dbReference>
<keyword evidence="6" id="KW-0238">DNA-binding</keyword>
<organism evidence="13 14">
    <name type="scientific">Methanofollis liminatans DSM 4140</name>
    <dbReference type="NCBI Taxonomy" id="28892"/>
    <lineage>
        <taxon>Archaea</taxon>
        <taxon>Methanobacteriati</taxon>
        <taxon>Methanobacteriota</taxon>
        <taxon>Stenosarchaea group</taxon>
        <taxon>Methanomicrobia</taxon>
        <taxon>Methanomicrobiales</taxon>
        <taxon>Methanomicrobiaceae</taxon>
        <taxon>Methanofollis</taxon>
    </lineage>
</organism>
<dbReference type="InterPro" id="IPR013986">
    <property type="entry name" value="DExx_box_DNA_helicase_dom_sf"/>
</dbReference>
<evidence type="ECO:0000256" key="11">
    <source>
        <dbReference type="PROSITE-ProRule" id="PRU00560"/>
    </source>
</evidence>
<comment type="catalytic activity">
    <reaction evidence="10">
        <text>ATP + H2O = ADP + phosphate + H(+)</text>
        <dbReference type="Rhea" id="RHEA:13065"/>
        <dbReference type="ChEBI" id="CHEBI:15377"/>
        <dbReference type="ChEBI" id="CHEBI:15378"/>
        <dbReference type="ChEBI" id="CHEBI:30616"/>
        <dbReference type="ChEBI" id="CHEBI:43474"/>
        <dbReference type="ChEBI" id="CHEBI:456216"/>
        <dbReference type="EC" id="5.6.2.4"/>
    </reaction>
</comment>
<keyword evidence="5 11" id="KW-0067">ATP-binding</keyword>
<comment type="similarity">
    <text evidence="1">Belongs to the helicase family. UvrD subfamily.</text>
</comment>
<evidence type="ECO:0000256" key="4">
    <source>
        <dbReference type="ARBA" id="ARBA00022806"/>
    </source>
</evidence>
<comment type="catalytic activity">
    <reaction evidence="8">
        <text>Couples ATP hydrolysis with the unwinding of duplex DNA by translocating in the 3'-5' direction.</text>
        <dbReference type="EC" id="5.6.2.4"/>
    </reaction>
</comment>
<dbReference type="InterPro" id="IPR027417">
    <property type="entry name" value="P-loop_NTPase"/>
</dbReference>
<feature type="domain" description="UvrD-like helicase ATP-binding" evidence="12">
    <location>
        <begin position="1"/>
        <end position="285"/>
    </location>
</feature>
<dbReference type="Proteomes" id="UP000005095">
    <property type="component" value="Chromosome"/>
</dbReference>
<reference evidence="13 14" key="1">
    <citation type="submission" date="2011-08" db="EMBL/GenBank/DDBJ databases">
        <title>The complete genome of Methanofollis liminatans DSM 4140.</title>
        <authorList>
            <consortium name="US DOE Joint Genome Institute (JGI-PGF)"/>
            <person name="Lucas S."/>
            <person name="Han J."/>
            <person name="Lapidus A."/>
            <person name="Bruce D."/>
            <person name="Goodwin L."/>
            <person name="Pitluck S."/>
            <person name="Peters L."/>
            <person name="Kyrpides N."/>
            <person name="Mavromatis K."/>
            <person name="Ivanova N."/>
            <person name="Mikhailova N."/>
            <person name="Lu M."/>
            <person name="Detter J.C."/>
            <person name="Tapia R."/>
            <person name="Han C."/>
            <person name="Land M."/>
            <person name="Hauser L."/>
            <person name="Markowitz V."/>
            <person name="Cheng J.-F."/>
            <person name="Hugenholtz P."/>
            <person name="Woyke T."/>
            <person name="Wu D."/>
            <person name="Spring S."/>
            <person name="Schuler E."/>
            <person name="Brambilla E."/>
            <person name="Klenk H.-P."/>
            <person name="Eisen J.A."/>
        </authorList>
    </citation>
    <scope>NUCLEOTIDE SEQUENCE [LARGE SCALE GENOMIC DNA]</scope>
    <source>
        <strain evidence="13 14">DSM 4140</strain>
    </source>
</reference>
<dbReference type="GO" id="GO:0043138">
    <property type="term" value="F:3'-5' DNA helicase activity"/>
    <property type="evidence" value="ECO:0007669"/>
    <property type="project" value="UniProtKB-EC"/>
</dbReference>
<evidence type="ECO:0000313" key="13">
    <source>
        <dbReference type="EMBL" id="EJG06656.1"/>
    </source>
</evidence>
<evidence type="ECO:0000256" key="3">
    <source>
        <dbReference type="ARBA" id="ARBA00022801"/>
    </source>
</evidence>
<name>J0RYM5_9EURY</name>
<evidence type="ECO:0000259" key="12">
    <source>
        <dbReference type="PROSITE" id="PS51198"/>
    </source>
</evidence>
<dbReference type="InterPro" id="IPR014017">
    <property type="entry name" value="DNA_helicase_UvrD-like_C"/>
</dbReference>
<evidence type="ECO:0000256" key="2">
    <source>
        <dbReference type="ARBA" id="ARBA00022741"/>
    </source>
</evidence>
<evidence type="ECO:0000256" key="8">
    <source>
        <dbReference type="ARBA" id="ARBA00034617"/>
    </source>
</evidence>
<gene>
    <name evidence="13" type="ORF">Metli_0692</name>
</gene>
<dbReference type="Gene3D" id="1.10.10.160">
    <property type="match status" value="1"/>
</dbReference>
<evidence type="ECO:0000256" key="6">
    <source>
        <dbReference type="ARBA" id="ARBA00023125"/>
    </source>
</evidence>
<keyword evidence="2 11" id="KW-0547">Nucleotide-binding</keyword>
<dbReference type="PANTHER" id="PTHR11070:SF2">
    <property type="entry name" value="ATP-DEPENDENT DNA HELICASE SRS2"/>
    <property type="match status" value="1"/>
</dbReference>
<dbReference type="Gene3D" id="3.40.50.300">
    <property type="entry name" value="P-loop containing nucleotide triphosphate hydrolases"/>
    <property type="match status" value="2"/>
</dbReference>
<dbReference type="EMBL" id="CM001555">
    <property type="protein sequence ID" value="EJG06656.1"/>
    <property type="molecule type" value="Genomic_DNA"/>
</dbReference>
<evidence type="ECO:0000256" key="10">
    <source>
        <dbReference type="ARBA" id="ARBA00048988"/>
    </source>
</evidence>
<dbReference type="GO" id="GO:0000725">
    <property type="term" value="P:recombinational repair"/>
    <property type="evidence" value="ECO:0007669"/>
    <property type="project" value="TreeGrafter"/>
</dbReference>
<keyword evidence="3 11" id="KW-0378">Hydrolase</keyword>
<accession>J0RYM5</accession>
<dbReference type="PROSITE" id="PS51198">
    <property type="entry name" value="UVRD_HELICASE_ATP_BIND"/>
    <property type="match status" value="1"/>
</dbReference>
<dbReference type="InterPro" id="IPR014016">
    <property type="entry name" value="UvrD-like_ATP-bd"/>
</dbReference>
<dbReference type="Pfam" id="PF13361">
    <property type="entry name" value="UvrD_C"/>
    <property type="match status" value="1"/>
</dbReference>
<dbReference type="SUPFAM" id="SSF52540">
    <property type="entry name" value="P-loop containing nucleoside triphosphate hydrolases"/>
    <property type="match status" value="1"/>
</dbReference>
<evidence type="ECO:0000256" key="5">
    <source>
        <dbReference type="ARBA" id="ARBA00022840"/>
    </source>
</evidence>
<dbReference type="Pfam" id="PF00580">
    <property type="entry name" value="UvrD-helicase"/>
    <property type="match status" value="1"/>
</dbReference>
<keyword evidence="7" id="KW-0413">Isomerase</keyword>
<dbReference type="PANTHER" id="PTHR11070">
    <property type="entry name" value="UVRD / RECB / PCRA DNA HELICASE FAMILY MEMBER"/>
    <property type="match status" value="1"/>
</dbReference>
<dbReference type="GO" id="GO:0016787">
    <property type="term" value="F:hydrolase activity"/>
    <property type="evidence" value="ECO:0007669"/>
    <property type="project" value="UniProtKB-UniRule"/>
</dbReference>
<dbReference type="AlphaFoldDB" id="J0RYM5"/>
<dbReference type="RefSeq" id="WP_004038049.1">
    <property type="nucleotide sequence ID" value="NZ_CM001555.1"/>
</dbReference>
<evidence type="ECO:0000313" key="14">
    <source>
        <dbReference type="Proteomes" id="UP000005095"/>
    </source>
</evidence>
<dbReference type="InterPro" id="IPR000212">
    <property type="entry name" value="DNA_helicase_UvrD/REP"/>
</dbReference>